<dbReference type="InterPro" id="IPR011990">
    <property type="entry name" value="TPR-like_helical_dom_sf"/>
</dbReference>
<evidence type="ECO:0000256" key="3">
    <source>
        <dbReference type="SAM" id="MobiDB-lite"/>
    </source>
</evidence>
<organism evidence="4 5">
    <name type="scientific">Seminavis robusta</name>
    <dbReference type="NCBI Taxonomy" id="568900"/>
    <lineage>
        <taxon>Eukaryota</taxon>
        <taxon>Sar</taxon>
        <taxon>Stramenopiles</taxon>
        <taxon>Ochrophyta</taxon>
        <taxon>Bacillariophyta</taxon>
        <taxon>Bacillariophyceae</taxon>
        <taxon>Bacillariophycidae</taxon>
        <taxon>Naviculales</taxon>
        <taxon>Naviculaceae</taxon>
        <taxon>Seminavis</taxon>
    </lineage>
</organism>
<dbReference type="InterPro" id="IPR002885">
    <property type="entry name" value="PPR_rpt"/>
</dbReference>
<dbReference type="Pfam" id="PF13812">
    <property type="entry name" value="PPR_3"/>
    <property type="match status" value="2"/>
</dbReference>
<dbReference type="NCBIfam" id="TIGR00756">
    <property type="entry name" value="PPR"/>
    <property type="match status" value="1"/>
</dbReference>
<dbReference type="Proteomes" id="UP001153069">
    <property type="component" value="Unassembled WGS sequence"/>
</dbReference>
<sequence length="812" mass="91995">MVDSWRRELEKEHATPGHCLSFLTGSGKRRTLLDEDSTQSPNQNNNNNNKSLSGAMEAANRVAKEADELADTSAAAAAVEEEEDQRDPHPMAEQDMKQATMQLISKGNFKLGELDWDKAGDLIQYWTKQGTEESVHLSIILFDRMVEEHEKASKWSDSQMMFWLKAVIQNWNQGQRASKYTTFEPKDMIEQVEVWYNCIELDPEVYSMIIDGAAYSQPYLADSLLRRTVDSRRKGLIYSHTYNQVIKAWVDAGDPYQAEGLLDFMLNEYRNRREGGGAIAAKPNRQSFHLVLLGWASSNESVAAERTQQILEKMDMYSQTGALASVKPNASTYKWVMDCVIKSPNQTSELNAKRAQGILDILKAKANKGEEDFRPPTELYSVVVAAWGRAGNPDKAEDLLHDLYKDYCKRDHDKRLQPSLELFNNLLMGWSKVKTKAKRKKAGARAQAILEHMDKLASSKVLPGVKPDLQSYNILLDCWARCGDGARAQDLLENMIDKWESGENTVAPDTVSYSRVLTAWNRGGHRDRCEHIVDVLHKQFLQLGNYRIHPNLILCGLATFSSQPEALQKAMQLFHKMKALHAGGERVDLKPNTTSYKHLLECVHKADLSNCGNHAQSILNEMLGKYSAGDEDVKPDVETYNVVMKALVKTKQPKRTEEVLAQMYEEDVRGSRVYPNLDTFNLILTAWAKSGMGDEASKRSEQILRRLERIHESRILQNVKPDVVSYNTVLECLVQPPHSPDIGKRADQLLKRMEQAGVEPNSSTYNRVIIALKSSGDTKRANQLLRQLKKKTNQKKMSDEDSLMQTPSVQWF</sequence>
<feature type="region of interest" description="Disordered" evidence="3">
    <location>
        <begin position="1"/>
        <end position="94"/>
    </location>
</feature>
<dbReference type="PANTHER" id="PTHR47942">
    <property type="entry name" value="TETRATRICOPEPTIDE REPEAT (TPR)-LIKE SUPERFAMILY PROTEIN-RELATED"/>
    <property type="match status" value="1"/>
</dbReference>
<dbReference type="InterPro" id="IPR051222">
    <property type="entry name" value="PPR/CCM1_RNA-binding"/>
</dbReference>
<evidence type="ECO:0000256" key="2">
    <source>
        <dbReference type="PROSITE-ProRule" id="PRU00708"/>
    </source>
</evidence>
<gene>
    <name evidence="4" type="ORF">SEMRO_601_G173540.1</name>
</gene>
<feature type="repeat" description="PPR" evidence="2">
    <location>
        <begin position="636"/>
        <end position="670"/>
    </location>
</feature>
<evidence type="ECO:0000256" key="1">
    <source>
        <dbReference type="ARBA" id="ARBA00022737"/>
    </source>
</evidence>
<keyword evidence="1" id="KW-0677">Repeat</keyword>
<feature type="repeat" description="PPR" evidence="2">
    <location>
        <begin position="722"/>
        <end position="760"/>
    </location>
</feature>
<feature type="region of interest" description="Disordered" evidence="3">
    <location>
        <begin position="790"/>
        <end position="812"/>
    </location>
</feature>
<protein>
    <submittedName>
        <fullName evidence="4">Pentatricopeptide repeat-containing protein</fullName>
    </submittedName>
</protein>
<dbReference type="AlphaFoldDB" id="A0A9N8HFY6"/>
<reference evidence="4" key="1">
    <citation type="submission" date="2020-06" db="EMBL/GenBank/DDBJ databases">
        <authorList>
            <consortium name="Plant Systems Biology data submission"/>
        </authorList>
    </citation>
    <scope>NUCLEOTIDE SEQUENCE</scope>
    <source>
        <strain evidence="4">D6</strain>
    </source>
</reference>
<name>A0A9N8HFY6_9STRA</name>
<feature type="repeat" description="PPR" evidence="2">
    <location>
        <begin position="468"/>
        <end position="498"/>
    </location>
</feature>
<evidence type="ECO:0000313" key="4">
    <source>
        <dbReference type="EMBL" id="CAB9513593.1"/>
    </source>
</evidence>
<accession>A0A9N8HFY6</accession>
<keyword evidence="5" id="KW-1185">Reference proteome</keyword>
<dbReference type="Gene3D" id="1.25.40.10">
    <property type="entry name" value="Tetratricopeptide repeat domain"/>
    <property type="match status" value="4"/>
</dbReference>
<comment type="caution">
    <text evidence="4">The sequence shown here is derived from an EMBL/GenBank/DDBJ whole genome shotgun (WGS) entry which is preliminary data.</text>
</comment>
<dbReference type="OrthoDB" id="185373at2759"/>
<proteinExistence type="predicted"/>
<dbReference type="Pfam" id="PF01535">
    <property type="entry name" value="PPR"/>
    <property type="match status" value="3"/>
</dbReference>
<evidence type="ECO:0000313" key="5">
    <source>
        <dbReference type="Proteomes" id="UP001153069"/>
    </source>
</evidence>
<dbReference type="PROSITE" id="PS51375">
    <property type="entry name" value="PPR"/>
    <property type="match status" value="3"/>
</dbReference>
<feature type="compositionally biased region" description="Polar residues" evidence="3">
    <location>
        <begin position="803"/>
        <end position="812"/>
    </location>
</feature>
<feature type="compositionally biased region" description="Basic and acidic residues" evidence="3">
    <location>
        <begin position="1"/>
        <end position="15"/>
    </location>
</feature>
<dbReference type="PANTHER" id="PTHR47942:SF63">
    <property type="entry name" value="PENTATRICOPEPTIDE REPEAT-CONTAINING PROTEIN"/>
    <property type="match status" value="1"/>
</dbReference>
<dbReference type="EMBL" id="CAICTM010000600">
    <property type="protein sequence ID" value="CAB9513593.1"/>
    <property type="molecule type" value="Genomic_DNA"/>
</dbReference>